<reference evidence="2" key="1">
    <citation type="journal article" date="2016" name="Genome Announc.">
        <title>Draft Genome Sequences of Five Rapidly Growing Mycobacterium Species, M. thermoresistibile, M. fortuitum subsp. acetamidolyticum, M. canariasense, M. brisbanense, and M. novocastrense.</title>
        <authorList>
            <person name="Katahira K."/>
            <person name="Ogura Y."/>
            <person name="Gotoh Y."/>
            <person name="Hayashi T."/>
        </authorList>
    </citation>
    <scope>NUCLEOTIDE SEQUENCE [LARGE SCALE GENOMIC DNA]</scope>
    <source>
        <strain evidence="2">JCM15654</strain>
    </source>
</reference>
<dbReference type="Pfam" id="PF13344">
    <property type="entry name" value="Hydrolase_6"/>
    <property type="match status" value="1"/>
</dbReference>
<dbReference type="InterPro" id="IPR006439">
    <property type="entry name" value="HAD-SF_hydro_IA"/>
</dbReference>
<dbReference type="SUPFAM" id="SSF56784">
    <property type="entry name" value="HAD-like"/>
    <property type="match status" value="1"/>
</dbReference>
<dbReference type="Pfam" id="PF13242">
    <property type="entry name" value="Hydrolase_like"/>
    <property type="match status" value="1"/>
</dbReference>
<organism evidence="1 2">
    <name type="scientific">Mycolicibacterium brisbanense</name>
    <dbReference type="NCBI Taxonomy" id="146020"/>
    <lineage>
        <taxon>Bacteria</taxon>
        <taxon>Bacillati</taxon>
        <taxon>Actinomycetota</taxon>
        <taxon>Actinomycetes</taxon>
        <taxon>Mycobacteriales</taxon>
        <taxon>Mycobacteriaceae</taxon>
        <taxon>Mycolicibacterium</taxon>
    </lineage>
</organism>
<dbReference type="Proteomes" id="UP000069620">
    <property type="component" value="Unassembled WGS sequence"/>
</dbReference>
<reference evidence="2" key="2">
    <citation type="submission" date="2016-02" db="EMBL/GenBank/DDBJ databases">
        <title>Draft genome sequence of five rapidly growing Mycobacterium species.</title>
        <authorList>
            <person name="Katahira K."/>
            <person name="Gotou Y."/>
            <person name="Iida K."/>
            <person name="Ogura Y."/>
            <person name="Hayashi T."/>
        </authorList>
    </citation>
    <scope>NUCLEOTIDE SEQUENCE [LARGE SCALE GENOMIC DNA]</scope>
    <source>
        <strain evidence="2">JCM15654</strain>
    </source>
</reference>
<keyword evidence="2" id="KW-1185">Reference proteome</keyword>
<dbReference type="InterPro" id="IPR023214">
    <property type="entry name" value="HAD_sf"/>
</dbReference>
<dbReference type="NCBIfam" id="TIGR01460">
    <property type="entry name" value="HAD-SF-IIA"/>
    <property type="match status" value="1"/>
</dbReference>
<proteinExistence type="predicted"/>
<accession>A0A100VWX9</accession>
<dbReference type="GO" id="GO:0005737">
    <property type="term" value="C:cytoplasm"/>
    <property type="evidence" value="ECO:0007669"/>
    <property type="project" value="TreeGrafter"/>
</dbReference>
<dbReference type="GO" id="GO:0016791">
    <property type="term" value="F:phosphatase activity"/>
    <property type="evidence" value="ECO:0007669"/>
    <property type="project" value="TreeGrafter"/>
</dbReference>
<dbReference type="STRING" id="146020.RMCB_1584"/>
<evidence type="ECO:0000313" key="2">
    <source>
        <dbReference type="Proteomes" id="UP000069620"/>
    </source>
</evidence>
<protein>
    <submittedName>
        <fullName evidence="1">HAD family hydrolase</fullName>
    </submittedName>
</protein>
<dbReference type="AlphaFoldDB" id="A0A100VWX9"/>
<keyword evidence="1" id="KW-0378">Hydrolase</keyword>
<dbReference type="Gene3D" id="3.40.50.1000">
    <property type="entry name" value="HAD superfamily/HAD-like"/>
    <property type="match status" value="2"/>
</dbReference>
<dbReference type="EMBL" id="BCSX01000019">
    <property type="protein sequence ID" value="GAS87488.1"/>
    <property type="molecule type" value="Genomic_DNA"/>
</dbReference>
<gene>
    <name evidence="1" type="ORF">RMCB_1584</name>
</gene>
<dbReference type="RefSeq" id="WP_062828360.1">
    <property type="nucleotide sequence ID" value="NZ_BCSX01000019.1"/>
</dbReference>
<dbReference type="PANTHER" id="PTHR19288:SF95">
    <property type="entry name" value="D-GLYCEROL 3-PHOSPHATE PHOSPHATASE"/>
    <property type="match status" value="1"/>
</dbReference>
<comment type="caution">
    <text evidence="1">The sequence shown here is derived from an EMBL/GenBank/DDBJ whole genome shotgun (WGS) entry which is preliminary data.</text>
</comment>
<evidence type="ECO:0000313" key="1">
    <source>
        <dbReference type="EMBL" id="GAS87488.1"/>
    </source>
</evidence>
<sequence>MTTRLIDNFDGVLADLDGVVYTGPRAIDGATEALDKLAGEGKSLAYVTNNASRSPEEVAAHLRELGAPATAEQVFGSALAGAELLARQVPADATVLVVGSQILADSVRKQGLVVVSASEGQPDAVIQGFSPNLGWKDLAEASYAIQAGALWVATNLDMTLPQERGFAPGNGALVAAIATATGKYPLAAGKPEPALFETAARHSGVERPLVVGDRLDTDILGGNRAGMATVLVLTGVDSPQTALTARVDERPKYMIRSLGELYDEYPQTTADNGAYSCGDALARVSGSKLSISGREDDLNSWRAACAAWWAAHPDTTPEAAPKIVFSAA</sequence>
<name>A0A100VWX9_9MYCO</name>
<dbReference type="NCBIfam" id="TIGR01549">
    <property type="entry name" value="HAD-SF-IA-v1"/>
    <property type="match status" value="1"/>
</dbReference>
<dbReference type="PANTHER" id="PTHR19288">
    <property type="entry name" value="4-NITROPHENYLPHOSPHATASE-RELATED"/>
    <property type="match status" value="1"/>
</dbReference>
<dbReference type="InterPro" id="IPR006357">
    <property type="entry name" value="HAD-SF_hydro_IIA"/>
</dbReference>
<dbReference type="InterPro" id="IPR036412">
    <property type="entry name" value="HAD-like_sf"/>
</dbReference>